<reference evidence="1" key="1">
    <citation type="submission" date="2019-04" db="EMBL/GenBank/DDBJ databases">
        <authorList>
            <person name="Melise S."/>
            <person name="Noan J."/>
            <person name="Okalmin O."/>
        </authorList>
    </citation>
    <scope>NUCLEOTIDE SEQUENCE</scope>
    <source>
        <strain evidence="1">FN9</strain>
    </source>
</reference>
<evidence type="ECO:0000313" key="1">
    <source>
        <dbReference type="EMBL" id="VIO54870.1"/>
    </source>
</evidence>
<dbReference type="EMBL" id="CAAKMV010000111">
    <property type="protein sequence ID" value="VIO54870.1"/>
    <property type="molecule type" value="Genomic_DNA"/>
</dbReference>
<protein>
    <submittedName>
        <fullName evidence="1">Uncharacterized protein</fullName>
    </submittedName>
</protein>
<gene>
    <name evidence="1" type="ORF">FUG_LOCUS145057</name>
</gene>
<organism evidence="1">
    <name type="scientific">Gibberella zeae</name>
    <name type="common">Wheat head blight fungus</name>
    <name type="synonym">Fusarium graminearum</name>
    <dbReference type="NCBI Taxonomy" id="5518"/>
    <lineage>
        <taxon>Eukaryota</taxon>
        <taxon>Fungi</taxon>
        <taxon>Dikarya</taxon>
        <taxon>Ascomycota</taxon>
        <taxon>Pezizomycotina</taxon>
        <taxon>Sordariomycetes</taxon>
        <taxon>Hypocreomycetidae</taxon>
        <taxon>Hypocreales</taxon>
        <taxon>Nectriaceae</taxon>
        <taxon>Fusarium</taxon>
    </lineage>
</organism>
<sequence>MYQTKWNVNGLLGNDGTVRLMNQTKGHGFHSTGTPCSRLLSLVRPVHRLLRAISCTEPLRRNNGCNILRHRRIYLTCIHFGPILPDYSSLFKRISSDDWVNATMNLARQCRAANMNRDPT</sequence>
<accession>A0A4E9D9Q4</accession>
<proteinExistence type="predicted"/>
<dbReference type="AlphaFoldDB" id="A0A4E9D9Q4"/>
<name>A0A4E9D9Q4_GIBZA</name>